<comment type="caution">
    <text evidence="2">The sequence shown here is derived from an EMBL/GenBank/DDBJ whole genome shotgun (WGS) entry which is preliminary data.</text>
</comment>
<dbReference type="CDD" id="cd03441">
    <property type="entry name" value="R_hydratase_like"/>
    <property type="match status" value="1"/>
</dbReference>
<dbReference type="InterPro" id="IPR002539">
    <property type="entry name" value="MaoC-like_dom"/>
</dbReference>
<organism evidence="2 3">
    <name type="scientific">Rhodovarius crocodyli</name>
    <dbReference type="NCBI Taxonomy" id="1979269"/>
    <lineage>
        <taxon>Bacteria</taxon>
        <taxon>Pseudomonadati</taxon>
        <taxon>Pseudomonadota</taxon>
        <taxon>Alphaproteobacteria</taxon>
        <taxon>Acetobacterales</taxon>
        <taxon>Roseomonadaceae</taxon>
        <taxon>Rhodovarius</taxon>
    </lineage>
</organism>
<dbReference type="PANTHER" id="PTHR43664">
    <property type="entry name" value="MONOAMINE OXIDASE-RELATED"/>
    <property type="match status" value="1"/>
</dbReference>
<accession>A0A437LX96</accession>
<reference evidence="2 3" key="1">
    <citation type="submission" date="2019-01" db="EMBL/GenBank/DDBJ databases">
        <authorList>
            <person name="Chen W.-M."/>
        </authorList>
    </citation>
    <scope>NUCLEOTIDE SEQUENCE [LARGE SCALE GENOMIC DNA]</scope>
    <source>
        <strain evidence="2 3">CCP-6</strain>
    </source>
</reference>
<dbReference type="AlphaFoldDB" id="A0A437LX96"/>
<dbReference type="SUPFAM" id="SSF54637">
    <property type="entry name" value="Thioesterase/thiol ester dehydrase-isomerase"/>
    <property type="match status" value="1"/>
</dbReference>
<dbReference type="EMBL" id="SACL01000016">
    <property type="protein sequence ID" value="RVT89957.1"/>
    <property type="molecule type" value="Genomic_DNA"/>
</dbReference>
<dbReference type="PANTHER" id="PTHR43664:SF1">
    <property type="entry name" value="BETA-METHYLMALYL-COA DEHYDRATASE"/>
    <property type="match status" value="1"/>
</dbReference>
<sequence>MSSFDPSQHRMVAQQRWFEDFTMGERFPLPSRTMTEAIFLAFQAASGDNHPVHYDVEYCRRHGMPHMLAHGFQVAIQTAAGAGIFPHLVEDSLKAFLEQSSRFLAPVFVGDTLYPCLTVDELSPNRSTGVVGLASTIHNQKGELVLEGRHRYLIRKRAAT</sequence>
<dbReference type="OrthoDB" id="9796589at2"/>
<keyword evidence="3" id="KW-1185">Reference proteome</keyword>
<proteinExistence type="predicted"/>
<evidence type="ECO:0000259" key="1">
    <source>
        <dbReference type="Pfam" id="PF01575"/>
    </source>
</evidence>
<dbReference type="Proteomes" id="UP000282957">
    <property type="component" value="Unassembled WGS sequence"/>
</dbReference>
<dbReference type="InterPro" id="IPR052342">
    <property type="entry name" value="MCH/BMMD"/>
</dbReference>
<evidence type="ECO:0000313" key="2">
    <source>
        <dbReference type="EMBL" id="RVT89957.1"/>
    </source>
</evidence>
<dbReference type="Pfam" id="PF01575">
    <property type="entry name" value="MaoC_dehydratas"/>
    <property type="match status" value="1"/>
</dbReference>
<feature type="domain" description="MaoC-like" evidence="1">
    <location>
        <begin position="28"/>
        <end position="121"/>
    </location>
</feature>
<dbReference type="Gene3D" id="3.10.129.10">
    <property type="entry name" value="Hotdog Thioesterase"/>
    <property type="match status" value="1"/>
</dbReference>
<name>A0A437LX96_9PROT</name>
<protein>
    <submittedName>
        <fullName evidence="2">Dehydratase</fullName>
    </submittedName>
</protein>
<evidence type="ECO:0000313" key="3">
    <source>
        <dbReference type="Proteomes" id="UP000282957"/>
    </source>
</evidence>
<dbReference type="RefSeq" id="WP_127790271.1">
    <property type="nucleotide sequence ID" value="NZ_SACL01000016.1"/>
</dbReference>
<dbReference type="InterPro" id="IPR029069">
    <property type="entry name" value="HotDog_dom_sf"/>
</dbReference>
<gene>
    <name evidence="2" type="ORF">EOD42_24660</name>
</gene>